<name>U9UUZ0_RHIID</name>
<sequence>MIYLPFYFLFAVIDDILYVNVKVLHHMKLGCLMVQMLVFSLHQIHCGVFG</sequence>
<protein>
    <submittedName>
        <fullName evidence="1">Uncharacterized protein</fullName>
    </submittedName>
</protein>
<dbReference type="EMBL" id="KI274134">
    <property type="protein sequence ID" value="ESA24200.1"/>
    <property type="molecule type" value="Genomic_DNA"/>
</dbReference>
<dbReference type="HOGENOM" id="CLU_3125720_0_0_1"/>
<dbReference type="AlphaFoldDB" id="U9UUZ0"/>
<organism evidence="1">
    <name type="scientific">Rhizophagus irregularis (strain DAOM 181602 / DAOM 197198 / MUCL 43194)</name>
    <name type="common">Arbuscular mycorrhizal fungus</name>
    <name type="synonym">Glomus intraradices</name>
    <dbReference type="NCBI Taxonomy" id="747089"/>
    <lineage>
        <taxon>Eukaryota</taxon>
        <taxon>Fungi</taxon>
        <taxon>Fungi incertae sedis</taxon>
        <taxon>Mucoromycota</taxon>
        <taxon>Glomeromycotina</taxon>
        <taxon>Glomeromycetes</taxon>
        <taxon>Glomerales</taxon>
        <taxon>Glomeraceae</taxon>
        <taxon>Rhizophagus</taxon>
    </lineage>
</organism>
<proteinExistence type="predicted"/>
<accession>U9UUZ0</accession>
<evidence type="ECO:0000313" key="1">
    <source>
        <dbReference type="EMBL" id="ESA24200.1"/>
    </source>
</evidence>
<gene>
    <name evidence="1" type="ORF">GLOINDRAFT_100937</name>
</gene>
<reference evidence="1" key="1">
    <citation type="submission" date="2013-07" db="EMBL/GenBank/DDBJ databases">
        <title>The genome of an arbuscular mycorrhizal fungus provides insights into the evolution of the oldest plant symbiosis.</title>
        <authorList>
            <consortium name="DOE Joint Genome Institute"/>
            <person name="Tisserant E."/>
            <person name="Malbreil M."/>
            <person name="Kuo A."/>
            <person name="Kohler A."/>
            <person name="Symeonidi A."/>
            <person name="Balestrini R."/>
            <person name="Charron P."/>
            <person name="Duensing N."/>
            <person name="Frei-dit-Frey N."/>
            <person name="Gianinazzi-Pearson V."/>
            <person name="Gilbert B."/>
            <person name="Handa Y."/>
            <person name="Hijri M."/>
            <person name="Kaul R."/>
            <person name="Kawaguchi M."/>
            <person name="Krajinski F."/>
            <person name="Lammers P."/>
            <person name="Lapierre D."/>
            <person name="Masclaux F.G."/>
            <person name="Murat C."/>
            <person name="Morin E."/>
            <person name="Ndikumana S."/>
            <person name="Pagni M."/>
            <person name="Petitpierre D."/>
            <person name="Requena N."/>
            <person name="Rosikiewicz P."/>
            <person name="Riley R."/>
            <person name="Saito K."/>
            <person name="San Clemente H."/>
            <person name="Shapiro H."/>
            <person name="van Tuinen D."/>
            <person name="Becard G."/>
            <person name="Bonfante P."/>
            <person name="Paszkowski U."/>
            <person name="Shachar-Hill Y."/>
            <person name="Young J.P."/>
            <person name="Sanders I.R."/>
            <person name="Henrissat B."/>
            <person name="Rensing S.A."/>
            <person name="Grigoriev I.V."/>
            <person name="Corradi N."/>
            <person name="Roux C."/>
            <person name="Martin F."/>
        </authorList>
    </citation>
    <scope>NUCLEOTIDE SEQUENCE</scope>
    <source>
        <strain evidence="1">DAOM 197198</strain>
    </source>
</reference>